<gene>
    <name evidence="1" type="ORF">C476_00907</name>
</gene>
<dbReference type="STRING" id="1230457.C476_00907"/>
<evidence type="ECO:0000313" key="2">
    <source>
        <dbReference type="Proteomes" id="UP000011615"/>
    </source>
</evidence>
<sequence length="277" mass="29692">MFLSPRCLRSLVTARDWTADRESVFDRDAFTCRHCETVGDDAAALRLYPVGDVPREGTVHESALVTVCADCFGTLETAPATPSATAETLFHRVRETTRLQGATISDVATVASLSTSLPATLESARDDGTEGDSDAVSNYRRTRRDVLLAIAIVDAHLEELAALESAVDPDVQQSLEAFTETATALQSELVEVVELSETVVSALERCHGCFDSLEGKTCSTCGLEACETAAWHHPGGSSIAFDRLFGTINETLQDASETTDTLTDRTTALATQLTAEL</sequence>
<dbReference type="PATRIC" id="fig|1230457.4.peg.173"/>
<keyword evidence="2" id="KW-1185">Reference proteome</keyword>
<evidence type="ECO:0000313" key="1">
    <source>
        <dbReference type="EMBL" id="ELZ25966.1"/>
    </source>
</evidence>
<accession>M0CRW9</accession>
<dbReference type="AlphaFoldDB" id="M0CRW9"/>
<proteinExistence type="predicted"/>
<comment type="caution">
    <text evidence="1">The sequence shown here is derived from an EMBL/GenBank/DDBJ whole genome shotgun (WGS) entry which is preliminary data.</text>
</comment>
<dbReference type="eggNOG" id="arCOG03898">
    <property type="taxonomic scope" value="Archaea"/>
</dbReference>
<reference evidence="1 2" key="1">
    <citation type="journal article" date="2014" name="PLoS Genet.">
        <title>Phylogenetically driven sequencing of extremely halophilic archaea reveals strategies for static and dynamic osmo-response.</title>
        <authorList>
            <person name="Becker E.A."/>
            <person name="Seitzer P.M."/>
            <person name="Tritt A."/>
            <person name="Larsen D."/>
            <person name="Krusor M."/>
            <person name="Yao A.I."/>
            <person name="Wu D."/>
            <person name="Madern D."/>
            <person name="Eisen J.A."/>
            <person name="Darling A.E."/>
            <person name="Facciotti M.T."/>
        </authorList>
    </citation>
    <scope>NUCLEOTIDE SEQUENCE [LARGE SCALE GENOMIC DNA]</scope>
    <source>
        <strain evidence="1 2">JCM 13563</strain>
    </source>
</reference>
<name>M0CRW9_9EURY</name>
<dbReference type="EMBL" id="AOIT01000010">
    <property type="protein sequence ID" value="ELZ25966.1"/>
    <property type="molecule type" value="Genomic_DNA"/>
</dbReference>
<protein>
    <submittedName>
        <fullName evidence="1">Uncharacterized protein</fullName>
    </submittedName>
</protein>
<dbReference type="Proteomes" id="UP000011615">
    <property type="component" value="Unassembled WGS sequence"/>
</dbReference>
<organism evidence="1 2">
    <name type="scientific">Natrinema limicola JCM 13563</name>
    <dbReference type="NCBI Taxonomy" id="1230457"/>
    <lineage>
        <taxon>Archaea</taxon>
        <taxon>Methanobacteriati</taxon>
        <taxon>Methanobacteriota</taxon>
        <taxon>Stenosarchaea group</taxon>
        <taxon>Halobacteria</taxon>
        <taxon>Halobacteriales</taxon>
        <taxon>Natrialbaceae</taxon>
        <taxon>Natrinema</taxon>
    </lineage>
</organism>